<feature type="non-terminal residue" evidence="3">
    <location>
        <position position="1"/>
    </location>
</feature>
<feature type="domain" description="Terminase large subunit GpA endonuclease" evidence="2">
    <location>
        <begin position="2"/>
        <end position="250"/>
    </location>
</feature>
<evidence type="ECO:0000313" key="3">
    <source>
        <dbReference type="EMBL" id="KKL18889.1"/>
    </source>
</evidence>
<dbReference type="Pfam" id="PF20454">
    <property type="entry name" value="GpA_nuclease"/>
    <property type="match status" value="1"/>
</dbReference>
<dbReference type="AlphaFoldDB" id="A0A0F9BAB4"/>
<feature type="compositionally biased region" description="Basic and acidic residues" evidence="1">
    <location>
        <begin position="271"/>
        <end position="290"/>
    </location>
</feature>
<sequence length="306" mass="34996">PELLQVFFNTTIGDSWEENLEKVDPEGLKSRREAFIAEAPAGVAILTAGVDVQKDRLELEIDGWGKGQECWKTHYRIYGDPEGGEVWERLNAYLTRPYQHELGPTIRIRACGIDTNYLSTEVYKFCRGKLRQGVFPIRGLSQRGRPLIGTPPKKPNRQGVKLIPVGTDTGKDLLLARLKIQNPGPGYIHFSQPTDTGGDDEYFAQFAGDAVVWRYEHGRRVRKYKQVRPRNEAIDLGVYNLAALYWLGANVYERLDRWVQKIEAEAALSKKRQDEPNEVTEAQKDEEKVLGKRPKRRGGFVDRWRT</sequence>
<accession>A0A0F9BAB4</accession>
<name>A0A0F9BAB4_9ZZZZ</name>
<feature type="region of interest" description="Disordered" evidence="1">
    <location>
        <begin position="268"/>
        <end position="306"/>
    </location>
</feature>
<dbReference type="InterPro" id="IPR046454">
    <property type="entry name" value="GpA_endonuclease"/>
</dbReference>
<evidence type="ECO:0000256" key="1">
    <source>
        <dbReference type="SAM" id="MobiDB-lite"/>
    </source>
</evidence>
<comment type="caution">
    <text evidence="3">The sequence shown here is derived from an EMBL/GenBank/DDBJ whole genome shotgun (WGS) entry which is preliminary data.</text>
</comment>
<evidence type="ECO:0000259" key="2">
    <source>
        <dbReference type="Pfam" id="PF20454"/>
    </source>
</evidence>
<reference evidence="3" key="1">
    <citation type="journal article" date="2015" name="Nature">
        <title>Complex archaea that bridge the gap between prokaryotes and eukaryotes.</title>
        <authorList>
            <person name="Spang A."/>
            <person name="Saw J.H."/>
            <person name="Jorgensen S.L."/>
            <person name="Zaremba-Niedzwiedzka K."/>
            <person name="Martijn J."/>
            <person name="Lind A.E."/>
            <person name="van Eijk R."/>
            <person name="Schleper C."/>
            <person name="Guy L."/>
            <person name="Ettema T.J."/>
        </authorList>
    </citation>
    <scope>NUCLEOTIDE SEQUENCE</scope>
</reference>
<organism evidence="3">
    <name type="scientific">marine sediment metagenome</name>
    <dbReference type="NCBI Taxonomy" id="412755"/>
    <lineage>
        <taxon>unclassified sequences</taxon>
        <taxon>metagenomes</taxon>
        <taxon>ecological metagenomes</taxon>
    </lineage>
</organism>
<gene>
    <name evidence="3" type="ORF">LCGC14_2471030</name>
</gene>
<dbReference type="EMBL" id="LAZR01038691">
    <property type="protein sequence ID" value="KKL18889.1"/>
    <property type="molecule type" value="Genomic_DNA"/>
</dbReference>
<protein>
    <recommendedName>
        <fullName evidence="2">Terminase large subunit GpA endonuclease domain-containing protein</fullName>
    </recommendedName>
</protein>
<proteinExistence type="predicted"/>
<dbReference type="GO" id="GO:0004519">
    <property type="term" value="F:endonuclease activity"/>
    <property type="evidence" value="ECO:0007669"/>
    <property type="project" value="InterPro"/>
</dbReference>